<evidence type="ECO:0000313" key="2">
    <source>
        <dbReference type="EMBL" id="GAA5529597.1"/>
    </source>
</evidence>
<evidence type="ECO:0000259" key="1">
    <source>
        <dbReference type="Pfam" id="PF12867"/>
    </source>
</evidence>
<dbReference type="InterPro" id="IPR034660">
    <property type="entry name" value="DinB/YfiT-like"/>
</dbReference>
<dbReference type="RefSeq" id="WP_345723205.1">
    <property type="nucleotide sequence ID" value="NZ_BAABRU010000012.1"/>
</dbReference>
<protein>
    <submittedName>
        <fullName evidence="2">Metal-dependent hydrolase YfiT</fullName>
    </submittedName>
</protein>
<evidence type="ECO:0000313" key="3">
    <source>
        <dbReference type="Proteomes" id="UP001428290"/>
    </source>
</evidence>
<feature type="domain" description="DinB-like" evidence="1">
    <location>
        <begin position="18"/>
        <end position="149"/>
    </location>
</feature>
<proteinExistence type="predicted"/>
<gene>
    <name evidence="2" type="primary">yfiT_1</name>
    <name evidence="2" type="ORF">Hgul01_03409</name>
</gene>
<dbReference type="InterPro" id="IPR024775">
    <property type="entry name" value="DinB-like"/>
</dbReference>
<dbReference type="Proteomes" id="UP001428290">
    <property type="component" value="Unassembled WGS sequence"/>
</dbReference>
<sequence>MLTASERDALVATILHLPAQLHALVDRLDLAQLNTAYIPNEWTIAQNIHHLADGQMNLFIRMKLLLLEDYPTLKPFDQDTWVTTADSIGPIETSLTILQGLQERAATLVNSLDLTSFERTGWHPENGEMTLEQVARYYARHGELHLEQIGQVLTRGQGLGFRG</sequence>
<dbReference type="GO" id="GO:0016787">
    <property type="term" value="F:hydrolase activity"/>
    <property type="evidence" value="ECO:0007669"/>
    <property type="project" value="UniProtKB-KW"/>
</dbReference>
<dbReference type="Gene3D" id="1.20.120.450">
    <property type="entry name" value="dinb family like domain"/>
    <property type="match status" value="1"/>
</dbReference>
<dbReference type="Pfam" id="PF12867">
    <property type="entry name" value="DinB_2"/>
    <property type="match status" value="1"/>
</dbReference>
<dbReference type="EMBL" id="BAABRU010000012">
    <property type="protein sequence ID" value="GAA5529597.1"/>
    <property type="molecule type" value="Genomic_DNA"/>
</dbReference>
<organism evidence="2 3">
    <name type="scientific">Herpetosiphon gulosus</name>
    <dbReference type="NCBI Taxonomy" id="1973496"/>
    <lineage>
        <taxon>Bacteria</taxon>
        <taxon>Bacillati</taxon>
        <taxon>Chloroflexota</taxon>
        <taxon>Chloroflexia</taxon>
        <taxon>Herpetosiphonales</taxon>
        <taxon>Herpetosiphonaceae</taxon>
        <taxon>Herpetosiphon</taxon>
    </lineage>
</organism>
<keyword evidence="3" id="KW-1185">Reference proteome</keyword>
<reference evidence="2 3" key="1">
    <citation type="submission" date="2024-02" db="EMBL/GenBank/DDBJ databases">
        <title>Herpetosiphon gulosus NBRC 112829.</title>
        <authorList>
            <person name="Ichikawa N."/>
            <person name="Katano-Makiyama Y."/>
            <person name="Hidaka K."/>
        </authorList>
    </citation>
    <scope>NUCLEOTIDE SEQUENCE [LARGE SCALE GENOMIC DNA]</scope>
    <source>
        <strain evidence="2 3">NBRC 112829</strain>
    </source>
</reference>
<comment type="caution">
    <text evidence="2">The sequence shown here is derived from an EMBL/GenBank/DDBJ whole genome shotgun (WGS) entry which is preliminary data.</text>
</comment>
<name>A0ABP9X2G1_9CHLR</name>
<dbReference type="SUPFAM" id="SSF109854">
    <property type="entry name" value="DinB/YfiT-like putative metalloenzymes"/>
    <property type="match status" value="1"/>
</dbReference>
<keyword evidence="2" id="KW-0378">Hydrolase</keyword>
<accession>A0ABP9X2G1</accession>